<organism evidence="7 8">
    <name type="scientific">Pseudomonas chlororaphis</name>
    <dbReference type="NCBI Taxonomy" id="587753"/>
    <lineage>
        <taxon>Bacteria</taxon>
        <taxon>Pseudomonadati</taxon>
        <taxon>Pseudomonadota</taxon>
        <taxon>Gammaproteobacteria</taxon>
        <taxon>Pseudomonadales</taxon>
        <taxon>Pseudomonadaceae</taxon>
        <taxon>Pseudomonas</taxon>
    </lineage>
</organism>
<dbReference type="Proteomes" id="UP000030564">
    <property type="component" value="Unassembled WGS sequence"/>
</dbReference>
<evidence type="ECO:0000256" key="5">
    <source>
        <dbReference type="ARBA" id="ARBA00023136"/>
    </source>
</evidence>
<evidence type="ECO:0000256" key="3">
    <source>
        <dbReference type="ARBA" id="ARBA00022692"/>
    </source>
</evidence>
<comment type="caution">
    <text evidence="7">The sequence shown here is derived from an EMBL/GenBank/DDBJ whole genome shotgun (WGS) entry which is preliminary data.</text>
</comment>
<reference evidence="7 8" key="1">
    <citation type="submission" date="2014-10" db="EMBL/GenBank/DDBJ databases">
        <title>Draft genome sequence of Pseudomonas chlororaphis EA105.</title>
        <authorList>
            <person name="McCully L.M."/>
            <person name="Bitzer A.S."/>
            <person name="Spence C."/>
            <person name="Bais H."/>
            <person name="Silby M.W."/>
        </authorList>
    </citation>
    <scope>NUCLEOTIDE SEQUENCE [LARGE SCALE GENOMIC DNA]</scope>
    <source>
        <strain evidence="7 8">EA105</strain>
    </source>
</reference>
<feature type="transmembrane region" description="Helical" evidence="6">
    <location>
        <begin position="190"/>
        <end position="208"/>
    </location>
</feature>
<dbReference type="OrthoDB" id="8925650at2"/>
<proteinExistence type="inferred from homology"/>
<feature type="transmembrane region" description="Helical" evidence="6">
    <location>
        <begin position="75"/>
        <end position="95"/>
    </location>
</feature>
<feature type="transmembrane region" description="Helical" evidence="6">
    <location>
        <begin position="6"/>
        <end position="31"/>
    </location>
</feature>
<keyword evidence="5 6" id="KW-0472">Membrane</keyword>
<evidence type="ECO:0000256" key="1">
    <source>
        <dbReference type="ARBA" id="ARBA00004141"/>
    </source>
</evidence>
<feature type="transmembrane region" description="Helical" evidence="6">
    <location>
        <begin position="128"/>
        <end position="147"/>
    </location>
</feature>
<dbReference type="EMBL" id="JSFK01000010">
    <property type="protein sequence ID" value="KHA72819.1"/>
    <property type="molecule type" value="Genomic_DNA"/>
</dbReference>
<evidence type="ECO:0000256" key="4">
    <source>
        <dbReference type="ARBA" id="ARBA00022989"/>
    </source>
</evidence>
<dbReference type="InterPro" id="IPR012506">
    <property type="entry name" value="TMEM86B-like"/>
</dbReference>
<protein>
    <submittedName>
        <fullName evidence="7">Membrane protein</fullName>
    </submittedName>
</protein>
<evidence type="ECO:0000256" key="6">
    <source>
        <dbReference type="SAM" id="Phobius"/>
    </source>
</evidence>
<accession>A0A0A6DE41</accession>
<dbReference type="PATRIC" id="fig|587753.9.peg.884"/>
<keyword evidence="4 6" id="KW-1133">Transmembrane helix</keyword>
<dbReference type="AlphaFoldDB" id="A0A0A6DE41"/>
<name>A0A0A6DE41_9PSED</name>
<evidence type="ECO:0000256" key="2">
    <source>
        <dbReference type="ARBA" id="ARBA00007375"/>
    </source>
</evidence>
<dbReference type="GO" id="GO:0016020">
    <property type="term" value="C:membrane"/>
    <property type="evidence" value="ECO:0007669"/>
    <property type="project" value="UniProtKB-SubCell"/>
</dbReference>
<feature type="transmembrane region" description="Helical" evidence="6">
    <location>
        <begin position="102"/>
        <end position="122"/>
    </location>
</feature>
<feature type="transmembrane region" description="Helical" evidence="6">
    <location>
        <begin position="159"/>
        <end position="178"/>
    </location>
</feature>
<evidence type="ECO:0000313" key="7">
    <source>
        <dbReference type="EMBL" id="KHA72819.1"/>
    </source>
</evidence>
<dbReference type="PANTHER" id="PTHR31885:SF6">
    <property type="entry name" value="GH04784P"/>
    <property type="match status" value="1"/>
</dbReference>
<comment type="subcellular location">
    <subcellularLocation>
        <location evidence="1">Membrane</location>
        <topology evidence="1">Multi-pass membrane protein</topology>
    </subcellularLocation>
</comment>
<dbReference type="PANTHER" id="PTHR31885">
    <property type="entry name" value="GH04784P"/>
    <property type="match status" value="1"/>
</dbReference>
<evidence type="ECO:0000313" key="8">
    <source>
        <dbReference type="Proteomes" id="UP000030564"/>
    </source>
</evidence>
<comment type="similarity">
    <text evidence="2">Belongs to the TMEM86 family.</text>
</comment>
<dbReference type="GO" id="GO:0016787">
    <property type="term" value="F:hydrolase activity"/>
    <property type="evidence" value="ECO:0007669"/>
    <property type="project" value="TreeGrafter"/>
</dbReference>
<gene>
    <name evidence="7" type="ORF">NZ35_13945</name>
</gene>
<sequence>MIVGWLILALMGAVTFLYGVSTHAALLCLLVKPLPVLALLGWLHDAPPSDYRRWISLGLIFSLLGDVLLAWPGDLFVFGLGAFLIAHLAYLKAYLSDCKRLAILPLVLALAVGAVLLGLLISSGLGPLLVPVIVYGTAISAMLWRALARLGTDVPKRSALLAAAGALAFVFSDSVIGIDRFVMPFSAAPYIIILSYWLGQWGIAASAFNNDEKLNQSS</sequence>
<dbReference type="Pfam" id="PF07947">
    <property type="entry name" value="YhhN"/>
    <property type="match status" value="1"/>
</dbReference>
<keyword evidence="3 6" id="KW-0812">Transmembrane</keyword>